<sequence>MRIAQNYVWLYWTLQCSNAFDIPLSLEPVKGDAASRKVMVPWNTKRTVITNDQYFLTLGGHDAMYFQKLASGTKIREIYVYKSFNPVSLAKALNVKESRVVIIKWHKAQIQPIMQITTQKNVPKNKYINFFDVEKRTKYVGPINVDVVVDRVSNHNANREGVVYFYFSHVHSHFPEWAYDRFMDAFEEAGGDRSIESIDCDQIAKLKLPRFLFELDDVYFFELSKANYFMRNSDDKCYLAVRLSQSGQWIIGAALTKTHKAVFLKSSGSKVFQIGFI</sequence>
<gene>
    <name evidence="1" type="ORF">BN9_129520</name>
</gene>
<protein>
    <recommendedName>
        <fullName evidence="3">Peptidase A1 domain-containing protein</fullName>
    </recommendedName>
</protein>
<organism evidence="1 2">
    <name type="scientific">Albugo candida</name>
    <dbReference type="NCBI Taxonomy" id="65357"/>
    <lineage>
        <taxon>Eukaryota</taxon>
        <taxon>Sar</taxon>
        <taxon>Stramenopiles</taxon>
        <taxon>Oomycota</taxon>
        <taxon>Peronosporomycetes</taxon>
        <taxon>Albuginales</taxon>
        <taxon>Albuginaceae</taxon>
        <taxon>Albugo</taxon>
    </lineage>
</organism>
<name>A0A024FWD7_9STRA</name>
<evidence type="ECO:0008006" key="3">
    <source>
        <dbReference type="Google" id="ProtNLM"/>
    </source>
</evidence>
<dbReference type="Proteomes" id="UP000053237">
    <property type="component" value="Unassembled WGS sequence"/>
</dbReference>
<reference evidence="1 2" key="1">
    <citation type="submission" date="2012-05" db="EMBL/GenBank/DDBJ databases">
        <title>Recombination and specialization in a pathogen metapopulation.</title>
        <authorList>
            <person name="Gardiner A."/>
            <person name="Kemen E."/>
            <person name="Schultz-Larsen T."/>
            <person name="MacLean D."/>
            <person name="Van Oosterhout C."/>
            <person name="Jones J.D.G."/>
        </authorList>
    </citation>
    <scope>NUCLEOTIDE SEQUENCE [LARGE SCALE GENOMIC DNA]</scope>
    <source>
        <strain evidence="1 2">Ac Nc2</strain>
    </source>
</reference>
<evidence type="ECO:0000313" key="2">
    <source>
        <dbReference type="Proteomes" id="UP000053237"/>
    </source>
</evidence>
<dbReference type="Gene3D" id="2.40.70.10">
    <property type="entry name" value="Acid Proteases"/>
    <property type="match status" value="1"/>
</dbReference>
<dbReference type="InParanoid" id="A0A024FWD7"/>
<dbReference type="InterPro" id="IPR021109">
    <property type="entry name" value="Peptidase_aspartic_dom_sf"/>
</dbReference>
<evidence type="ECO:0000313" key="1">
    <source>
        <dbReference type="EMBL" id="CCI11463.1"/>
    </source>
</evidence>
<dbReference type="EMBL" id="CAIX01001064">
    <property type="protein sequence ID" value="CCI11463.1"/>
    <property type="molecule type" value="Genomic_DNA"/>
</dbReference>
<keyword evidence="2" id="KW-1185">Reference proteome</keyword>
<accession>A0A024FWD7</accession>
<comment type="caution">
    <text evidence="1">The sequence shown here is derived from an EMBL/GenBank/DDBJ whole genome shotgun (WGS) entry which is preliminary data.</text>
</comment>
<proteinExistence type="predicted"/>
<dbReference type="AlphaFoldDB" id="A0A024FWD7"/>
<dbReference type="SUPFAM" id="SSF50630">
    <property type="entry name" value="Acid proteases"/>
    <property type="match status" value="1"/>
</dbReference>